<feature type="region of interest" description="Disordered" evidence="1">
    <location>
        <begin position="1"/>
        <end position="78"/>
    </location>
</feature>
<proteinExistence type="predicted"/>
<evidence type="ECO:0000313" key="2">
    <source>
        <dbReference type="EMBL" id="KAJ8386899.1"/>
    </source>
</evidence>
<feature type="compositionally biased region" description="Basic and acidic residues" evidence="1">
    <location>
        <begin position="54"/>
        <end position="64"/>
    </location>
</feature>
<dbReference type="Proteomes" id="UP001221898">
    <property type="component" value="Unassembled WGS sequence"/>
</dbReference>
<name>A0AAD7RMG3_9TELE</name>
<dbReference type="AlphaFoldDB" id="A0AAD7RMG3"/>
<evidence type="ECO:0000313" key="3">
    <source>
        <dbReference type="Proteomes" id="UP001221898"/>
    </source>
</evidence>
<protein>
    <submittedName>
        <fullName evidence="2">Uncharacterized protein</fullName>
    </submittedName>
</protein>
<evidence type="ECO:0000256" key="1">
    <source>
        <dbReference type="SAM" id="MobiDB-lite"/>
    </source>
</evidence>
<keyword evidence="3" id="KW-1185">Reference proteome</keyword>
<comment type="caution">
    <text evidence="2">The sequence shown here is derived from an EMBL/GenBank/DDBJ whole genome shotgun (WGS) entry which is preliminary data.</text>
</comment>
<reference evidence="2" key="1">
    <citation type="journal article" date="2023" name="Science">
        <title>Genome structures resolve the early diversification of teleost fishes.</title>
        <authorList>
            <person name="Parey E."/>
            <person name="Louis A."/>
            <person name="Montfort J."/>
            <person name="Bouchez O."/>
            <person name="Roques C."/>
            <person name="Iampietro C."/>
            <person name="Lluch J."/>
            <person name="Castinel A."/>
            <person name="Donnadieu C."/>
            <person name="Desvignes T."/>
            <person name="Floi Bucao C."/>
            <person name="Jouanno E."/>
            <person name="Wen M."/>
            <person name="Mejri S."/>
            <person name="Dirks R."/>
            <person name="Jansen H."/>
            <person name="Henkel C."/>
            <person name="Chen W.J."/>
            <person name="Zahm M."/>
            <person name="Cabau C."/>
            <person name="Klopp C."/>
            <person name="Thompson A.W."/>
            <person name="Robinson-Rechavi M."/>
            <person name="Braasch I."/>
            <person name="Lecointre G."/>
            <person name="Bobe J."/>
            <person name="Postlethwait J.H."/>
            <person name="Berthelot C."/>
            <person name="Roest Crollius H."/>
            <person name="Guiguen Y."/>
        </authorList>
    </citation>
    <scope>NUCLEOTIDE SEQUENCE</scope>
    <source>
        <strain evidence="2">NC1722</strain>
    </source>
</reference>
<accession>A0AAD7RMG3</accession>
<feature type="compositionally biased region" description="Acidic residues" evidence="1">
    <location>
        <begin position="65"/>
        <end position="78"/>
    </location>
</feature>
<gene>
    <name evidence="2" type="ORF">AAFF_G00164960</name>
</gene>
<dbReference type="EMBL" id="JAINUG010000220">
    <property type="protein sequence ID" value="KAJ8386899.1"/>
    <property type="molecule type" value="Genomic_DNA"/>
</dbReference>
<organism evidence="2 3">
    <name type="scientific">Aldrovandia affinis</name>
    <dbReference type="NCBI Taxonomy" id="143900"/>
    <lineage>
        <taxon>Eukaryota</taxon>
        <taxon>Metazoa</taxon>
        <taxon>Chordata</taxon>
        <taxon>Craniata</taxon>
        <taxon>Vertebrata</taxon>
        <taxon>Euteleostomi</taxon>
        <taxon>Actinopterygii</taxon>
        <taxon>Neopterygii</taxon>
        <taxon>Teleostei</taxon>
        <taxon>Notacanthiformes</taxon>
        <taxon>Halosauridae</taxon>
        <taxon>Aldrovandia</taxon>
    </lineage>
</organism>
<sequence length="78" mass="8386">MAAAQKAYGTPPFPCPFLNRSPVPSCPHSLNFPPGYGRIPPPSPPSAGSAADVNSDRYDQGVPEKDEDEEEEEKEEEG</sequence>